<comment type="caution">
    <text evidence="11">The sequence shown here is derived from an EMBL/GenBank/DDBJ whole genome shotgun (WGS) entry which is preliminary data.</text>
</comment>
<dbReference type="Pfam" id="PF00069">
    <property type="entry name" value="Pkinase"/>
    <property type="match status" value="1"/>
</dbReference>
<evidence type="ECO:0000256" key="1">
    <source>
        <dbReference type="ARBA" id="ARBA00012411"/>
    </source>
</evidence>
<comment type="catalytic activity">
    <reaction evidence="7">
        <text>L-seryl-[protein] + ATP = O-phospho-L-seryl-[protein] + ADP + H(+)</text>
        <dbReference type="Rhea" id="RHEA:17989"/>
        <dbReference type="Rhea" id="RHEA-COMP:9863"/>
        <dbReference type="Rhea" id="RHEA-COMP:11604"/>
        <dbReference type="ChEBI" id="CHEBI:15378"/>
        <dbReference type="ChEBI" id="CHEBI:29999"/>
        <dbReference type="ChEBI" id="CHEBI:30616"/>
        <dbReference type="ChEBI" id="CHEBI:83421"/>
        <dbReference type="ChEBI" id="CHEBI:456216"/>
        <dbReference type="EC" id="2.7.11.24"/>
    </reaction>
    <physiologicalReaction direction="left-to-right" evidence="7">
        <dbReference type="Rhea" id="RHEA:17990"/>
    </physiologicalReaction>
</comment>
<dbReference type="InterPro" id="IPR011009">
    <property type="entry name" value="Kinase-like_dom_sf"/>
</dbReference>
<accession>A0ABR4AM23</accession>
<keyword evidence="12" id="KW-1185">Reference proteome</keyword>
<evidence type="ECO:0000256" key="3">
    <source>
        <dbReference type="ARBA" id="ARBA00022741"/>
    </source>
</evidence>
<protein>
    <recommendedName>
        <fullName evidence="1">mitogen-activated protein kinase</fullName>
        <ecNumber evidence="1">2.7.11.24</ecNumber>
    </recommendedName>
</protein>
<dbReference type="Gene3D" id="3.30.200.20">
    <property type="entry name" value="Phosphorylase Kinase, domain 1"/>
    <property type="match status" value="1"/>
</dbReference>
<dbReference type="PROSITE" id="PS00107">
    <property type="entry name" value="PROTEIN_KINASE_ATP"/>
    <property type="match status" value="1"/>
</dbReference>
<dbReference type="EC" id="2.7.11.24" evidence="1"/>
<keyword evidence="2" id="KW-0808">Transferase</keyword>
<keyword evidence="4" id="KW-0418">Kinase</keyword>
<dbReference type="PANTHER" id="PTHR48016:SF56">
    <property type="entry name" value="MAPKK KINASE"/>
    <property type="match status" value="1"/>
</dbReference>
<evidence type="ECO:0000313" key="12">
    <source>
        <dbReference type="Proteomes" id="UP001590950"/>
    </source>
</evidence>
<evidence type="ECO:0000256" key="2">
    <source>
        <dbReference type="ARBA" id="ARBA00022679"/>
    </source>
</evidence>
<dbReference type="InterPro" id="IPR017441">
    <property type="entry name" value="Protein_kinase_ATP_BS"/>
</dbReference>
<evidence type="ECO:0000256" key="7">
    <source>
        <dbReference type="ARBA" id="ARBA00048130"/>
    </source>
</evidence>
<dbReference type="InterPro" id="IPR008271">
    <property type="entry name" value="Ser/Thr_kinase_AS"/>
</dbReference>
<dbReference type="InterPro" id="IPR050538">
    <property type="entry name" value="MAP_kinase_kinase_kinase"/>
</dbReference>
<evidence type="ECO:0000256" key="6">
    <source>
        <dbReference type="ARBA" id="ARBA00047919"/>
    </source>
</evidence>
<evidence type="ECO:0000256" key="9">
    <source>
        <dbReference type="RuleBase" id="RU000304"/>
    </source>
</evidence>
<keyword evidence="5 8" id="KW-0067">ATP-binding</keyword>
<organism evidence="11 12">
    <name type="scientific">Stereocaulon virgatum</name>
    <dbReference type="NCBI Taxonomy" id="373712"/>
    <lineage>
        <taxon>Eukaryota</taxon>
        <taxon>Fungi</taxon>
        <taxon>Dikarya</taxon>
        <taxon>Ascomycota</taxon>
        <taxon>Pezizomycotina</taxon>
        <taxon>Lecanoromycetes</taxon>
        <taxon>OSLEUM clade</taxon>
        <taxon>Lecanoromycetidae</taxon>
        <taxon>Lecanorales</taxon>
        <taxon>Lecanorineae</taxon>
        <taxon>Stereocaulaceae</taxon>
        <taxon>Stereocaulon</taxon>
    </lineage>
</organism>
<proteinExistence type="inferred from homology"/>
<dbReference type="PROSITE" id="PS00108">
    <property type="entry name" value="PROTEIN_KINASE_ST"/>
    <property type="match status" value="1"/>
</dbReference>
<feature type="domain" description="Protein kinase" evidence="10">
    <location>
        <begin position="117"/>
        <end position="300"/>
    </location>
</feature>
<evidence type="ECO:0000256" key="4">
    <source>
        <dbReference type="ARBA" id="ARBA00022777"/>
    </source>
</evidence>
<comment type="catalytic activity">
    <reaction evidence="6">
        <text>L-threonyl-[protein] + ATP = O-phospho-L-threonyl-[protein] + ADP + H(+)</text>
        <dbReference type="Rhea" id="RHEA:46608"/>
        <dbReference type="Rhea" id="RHEA-COMP:11060"/>
        <dbReference type="Rhea" id="RHEA-COMP:11605"/>
        <dbReference type="ChEBI" id="CHEBI:15378"/>
        <dbReference type="ChEBI" id="CHEBI:30013"/>
        <dbReference type="ChEBI" id="CHEBI:30616"/>
        <dbReference type="ChEBI" id="CHEBI:61977"/>
        <dbReference type="ChEBI" id="CHEBI:456216"/>
        <dbReference type="EC" id="2.7.11.24"/>
    </reaction>
    <physiologicalReaction direction="left-to-right" evidence="6">
        <dbReference type="Rhea" id="RHEA:46609"/>
    </physiologicalReaction>
</comment>
<sequence length="300" mass="33955">MLHDQSATKCTQVYSSNSQSFQNGRDRNIVIRNDFNTEIGMGGTNCDKIRFEIKLLVETDEDIVDMIKSQKDPLFNPADDPREFRTLHDTRDALMPTALPSRGMSRMGSPGFFKMRYVKVKVLGVGTYGVVSKAIDIDTGVIMAVKSNQRRGLSWSPQEYQKIRREAETMQKIAHEHIIDMINYQGWEDSCIEFFMGLKDGSLADIINANEFDDKKGSRVLEHMLAALDCLAWNKILHRDVKPQNILYTRTPESNYDFQLADFGECKMTSSARSCKGTLAYMAPEVLDNSGVLLTPKVDT</sequence>
<name>A0ABR4AM23_9LECA</name>
<evidence type="ECO:0000256" key="5">
    <source>
        <dbReference type="ARBA" id="ARBA00022840"/>
    </source>
</evidence>
<dbReference type="SMART" id="SM00220">
    <property type="entry name" value="S_TKc"/>
    <property type="match status" value="1"/>
</dbReference>
<comment type="similarity">
    <text evidence="9">Belongs to the protein kinase superfamily.</text>
</comment>
<dbReference type="SUPFAM" id="SSF56112">
    <property type="entry name" value="Protein kinase-like (PK-like)"/>
    <property type="match status" value="1"/>
</dbReference>
<feature type="binding site" evidence="8">
    <location>
        <position position="146"/>
    </location>
    <ligand>
        <name>ATP</name>
        <dbReference type="ChEBI" id="CHEBI:30616"/>
    </ligand>
</feature>
<evidence type="ECO:0000313" key="11">
    <source>
        <dbReference type="EMBL" id="KAL2044483.1"/>
    </source>
</evidence>
<dbReference type="PROSITE" id="PS50011">
    <property type="entry name" value="PROTEIN_KINASE_DOM"/>
    <property type="match status" value="1"/>
</dbReference>
<dbReference type="Gene3D" id="1.10.510.10">
    <property type="entry name" value="Transferase(Phosphotransferase) domain 1"/>
    <property type="match status" value="1"/>
</dbReference>
<dbReference type="Proteomes" id="UP001590950">
    <property type="component" value="Unassembled WGS sequence"/>
</dbReference>
<dbReference type="PANTHER" id="PTHR48016">
    <property type="entry name" value="MAP KINASE KINASE KINASE SSK2-RELATED-RELATED"/>
    <property type="match status" value="1"/>
</dbReference>
<evidence type="ECO:0000256" key="8">
    <source>
        <dbReference type="PROSITE-ProRule" id="PRU10141"/>
    </source>
</evidence>
<reference evidence="11 12" key="1">
    <citation type="submission" date="2024-09" db="EMBL/GenBank/DDBJ databases">
        <title>Rethinking Asexuality: The Enigmatic Case of Functional Sexual Genes in Lepraria (Stereocaulaceae).</title>
        <authorList>
            <person name="Doellman M."/>
            <person name="Sun Y."/>
            <person name="Barcenas-Pena A."/>
            <person name="Lumbsch H.T."/>
            <person name="Grewe F."/>
        </authorList>
    </citation>
    <scope>NUCLEOTIDE SEQUENCE [LARGE SCALE GENOMIC DNA]</scope>
    <source>
        <strain evidence="11 12">Mercado 3170</strain>
    </source>
</reference>
<evidence type="ECO:0000259" key="10">
    <source>
        <dbReference type="PROSITE" id="PS50011"/>
    </source>
</evidence>
<gene>
    <name evidence="11" type="ORF">N7G274_003188</name>
</gene>
<dbReference type="EMBL" id="JBEFKJ010000009">
    <property type="protein sequence ID" value="KAL2044483.1"/>
    <property type="molecule type" value="Genomic_DNA"/>
</dbReference>
<dbReference type="InterPro" id="IPR000719">
    <property type="entry name" value="Prot_kinase_dom"/>
</dbReference>
<keyword evidence="9" id="KW-0723">Serine/threonine-protein kinase</keyword>
<keyword evidence="3 8" id="KW-0547">Nucleotide-binding</keyword>